<evidence type="ECO:0000256" key="1">
    <source>
        <dbReference type="SAM" id="MobiDB-lite"/>
    </source>
</evidence>
<evidence type="ECO:0000313" key="4">
    <source>
        <dbReference type="Proteomes" id="UP001225356"/>
    </source>
</evidence>
<organism evidence="3 4">
    <name type="scientific">Streptosporangium lutulentum</name>
    <dbReference type="NCBI Taxonomy" id="1461250"/>
    <lineage>
        <taxon>Bacteria</taxon>
        <taxon>Bacillati</taxon>
        <taxon>Actinomycetota</taxon>
        <taxon>Actinomycetes</taxon>
        <taxon>Streptosporangiales</taxon>
        <taxon>Streptosporangiaceae</taxon>
        <taxon>Streptosporangium</taxon>
    </lineage>
</organism>
<name>A0ABT9QLQ0_9ACTN</name>
<dbReference type="Gene3D" id="3.40.630.30">
    <property type="match status" value="1"/>
</dbReference>
<reference evidence="3 4" key="1">
    <citation type="submission" date="2023-07" db="EMBL/GenBank/DDBJ databases">
        <title>Sequencing the genomes of 1000 actinobacteria strains.</title>
        <authorList>
            <person name="Klenk H.-P."/>
        </authorList>
    </citation>
    <scope>NUCLEOTIDE SEQUENCE [LARGE SCALE GENOMIC DNA]</scope>
    <source>
        <strain evidence="3 4">DSM 46740</strain>
    </source>
</reference>
<dbReference type="Proteomes" id="UP001225356">
    <property type="component" value="Unassembled WGS sequence"/>
</dbReference>
<gene>
    <name evidence="3" type="ORF">J2853_006899</name>
</gene>
<dbReference type="InterPro" id="IPR000182">
    <property type="entry name" value="GNAT_dom"/>
</dbReference>
<evidence type="ECO:0000259" key="2">
    <source>
        <dbReference type="Pfam" id="PF00583"/>
    </source>
</evidence>
<feature type="domain" description="N-acetyltransferase" evidence="2">
    <location>
        <begin position="24"/>
        <end position="66"/>
    </location>
</feature>
<keyword evidence="4" id="KW-1185">Reference proteome</keyword>
<protein>
    <submittedName>
        <fullName evidence="3">GNAT superfamily N-acetyltransferase</fullName>
    </submittedName>
</protein>
<comment type="caution">
    <text evidence="3">The sequence shown here is derived from an EMBL/GenBank/DDBJ whole genome shotgun (WGS) entry which is preliminary data.</text>
</comment>
<dbReference type="InterPro" id="IPR016181">
    <property type="entry name" value="Acyl_CoA_acyltransferase"/>
</dbReference>
<sequence>MLVHRFPPGAPPGGDQPSRGQGGPGPDWRITCFYVDKKHRGQGVARAALEGALDQIAHAGGGLVEAISEVTTGREAPGRFLFSATVELLEQFGFARGRQVGKHAWIVSKVVDPV</sequence>
<dbReference type="EMBL" id="JAUSQU010000001">
    <property type="protein sequence ID" value="MDP9847688.1"/>
    <property type="molecule type" value="Genomic_DNA"/>
</dbReference>
<proteinExistence type="predicted"/>
<dbReference type="CDD" id="cd04301">
    <property type="entry name" value="NAT_SF"/>
    <property type="match status" value="1"/>
</dbReference>
<dbReference type="RefSeq" id="WP_307564756.1">
    <property type="nucleotide sequence ID" value="NZ_JAUSQU010000001.1"/>
</dbReference>
<accession>A0ABT9QLQ0</accession>
<evidence type="ECO:0000313" key="3">
    <source>
        <dbReference type="EMBL" id="MDP9847688.1"/>
    </source>
</evidence>
<feature type="region of interest" description="Disordered" evidence="1">
    <location>
        <begin position="1"/>
        <end position="26"/>
    </location>
</feature>
<dbReference type="SUPFAM" id="SSF55729">
    <property type="entry name" value="Acyl-CoA N-acyltransferases (Nat)"/>
    <property type="match status" value="1"/>
</dbReference>
<dbReference type="Pfam" id="PF00583">
    <property type="entry name" value="Acetyltransf_1"/>
    <property type="match status" value="1"/>
</dbReference>